<keyword evidence="2" id="KW-0378">Hydrolase</keyword>
<proteinExistence type="inferred from homology"/>
<comment type="similarity">
    <text evidence="1">Belongs to the 'GDXG' lipolytic enzyme family.</text>
</comment>
<evidence type="ECO:0000313" key="4">
    <source>
        <dbReference type="EMBL" id="AEM45112.1"/>
    </source>
</evidence>
<dbReference type="InterPro" id="IPR050300">
    <property type="entry name" value="GDXG_lipolytic_enzyme"/>
</dbReference>
<dbReference type="Gene3D" id="3.40.50.1820">
    <property type="entry name" value="alpha/beta hydrolase"/>
    <property type="match status" value="1"/>
</dbReference>
<reference evidence="4" key="1">
    <citation type="journal article" date="2011" name="FEMS Microbiol. Ecol.">
        <title>Identification of novel lipolytic genes and gene families by screening of metagenomic libraries derived from soil samples of the German Biodiversity Exploratories.</title>
        <authorList>
            <person name="Nacke H."/>
            <person name="Will C."/>
            <person name="Herzog S."/>
            <person name="Nowka B."/>
            <person name="Engelhaupt M."/>
            <person name="Daniel R."/>
        </authorList>
    </citation>
    <scope>NUCLEOTIDE SEQUENCE</scope>
</reference>
<dbReference type="ESTHER" id="9zzzz-g3crc9">
    <property type="family name" value="Hormone-sensitive_lipase_like"/>
</dbReference>
<dbReference type="InterPro" id="IPR002168">
    <property type="entry name" value="Lipase_GDXG_HIS_AS"/>
</dbReference>
<dbReference type="EMBL" id="HQ156903">
    <property type="protein sequence ID" value="AEM45112.1"/>
    <property type="molecule type" value="Genomic_DNA"/>
</dbReference>
<dbReference type="AlphaFoldDB" id="G3CRC9"/>
<dbReference type="PROSITE" id="PS01173">
    <property type="entry name" value="LIPASE_GDXG_HIS"/>
    <property type="match status" value="1"/>
</dbReference>
<dbReference type="PANTHER" id="PTHR48081">
    <property type="entry name" value="AB HYDROLASE SUPERFAMILY PROTEIN C4A8.06C"/>
    <property type="match status" value="1"/>
</dbReference>
<dbReference type="SUPFAM" id="SSF53474">
    <property type="entry name" value="alpha/beta-Hydrolases"/>
    <property type="match status" value="1"/>
</dbReference>
<evidence type="ECO:0000256" key="1">
    <source>
        <dbReference type="ARBA" id="ARBA00010515"/>
    </source>
</evidence>
<dbReference type="Pfam" id="PF07859">
    <property type="entry name" value="Abhydrolase_3"/>
    <property type="match status" value="1"/>
</dbReference>
<dbReference type="GO" id="GO:0016787">
    <property type="term" value="F:hydrolase activity"/>
    <property type="evidence" value="ECO:0007669"/>
    <property type="project" value="UniProtKB-KW"/>
</dbReference>
<name>G3CRC9_9ZZZZ</name>
<evidence type="ECO:0000256" key="2">
    <source>
        <dbReference type="ARBA" id="ARBA00022801"/>
    </source>
</evidence>
<organism evidence="4">
    <name type="scientific">uncultured organism</name>
    <dbReference type="NCBI Taxonomy" id="155900"/>
    <lineage>
        <taxon>unclassified sequences</taxon>
        <taxon>environmental samples</taxon>
    </lineage>
</organism>
<dbReference type="PANTHER" id="PTHR48081:SF8">
    <property type="entry name" value="ALPHA_BETA HYDROLASE FOLD-3 DOMAIN-CONTAINING PROTEIN-RELATED"/>
    <property type="match status" value="1"/>
</dbReference>
<evidence type="ECO:0000259" key="3">
    <source>
        <dbReference type="Pfam" id="PF07859"/>
    </source>
</evidence>
<dbReference type="InterPro" id="IPR013094">
    <property type="entry name" value="AB_hydrolase_3"/>
</dbReference>
<feature type="domain" description="Alpha/beta hydrolase fold-3" evidence="3">
    <location>
        <begin position="74"/>
        <end position="269"/>
    </location>
</feature>
<accession>G3CRC9</accession>
<protein>
    <recommendedName>
        <fullName evidence="3">Alpha/beta hydrolase fold-3 domain-containing protein</fullName>
    </recommendedName>
</protein>
<sequence length="294" mass="31786">MSQIPADLLEFMETLRPPKGVNPADMLQRNDALMNGNPPSVGAVHDGVLLREVAGWRLTADISVPHGNGPHPVLVYFHGGGWTMGSPKTHLRVGREFAAAGYLTINIDYRRAPKHRFPAAFDDCFFATQWAVENAAKYGGDAKRLAVGGDSAGGNLAGAVLAESAQKGGPKINVGVLIYGVFDYHDTMKALGTPKPESQFYLPVEQYETLRGDHRVSPLNSCAKFPPCYVGVGTKDPIYAESIKIAAALKAAGIDHDLHVIEGAPHGFFQLTPLPAYAEGYKRAIAFMDRYLKK</sequence>
<dbReference type="InterPro" id="IPR029058">
    <property type="entry name" value="AB_hydrolase_fold"/>
</dbReference>